<dbReference type="PROSITE" id="PS51375">
    <property type="entry name" value="PPR"/>
    <property type="match status" value="10"/>
</dbReference>
<dbReference type="OrthoDB" id="185373at2759"/>
<feature type="repeat" description="PPR" evidence="3">
    <location>
        <begin position="461"/>
        <end position="495"/>
    </location>
</feature>
<feature type="repeat" description="PPR" evidence="3">
    <location>
        <begin position="350"/>
        <end position="384"/>
    </location>
</feature>
<gene>
    <name evidence="5" type="ORF">EJB05_26860</name>
</gene>
<feature type="repeat" description="PPR" evidence="3">
    <location>
        <begin position="244"/>
        <end position="278"/>
    </location>
</feature>
<dbReference type="Pfam" id="PF13041">
    <property type="entry name" value="PPR_2"/>
    <property type="match status" value="3"/>
</dbReference>
<feature type="repeat" description="PPR" evidence="3">
    <location>
        <begin position="315"/>
        <end position="349"/>
    </location>
</feature>
<protein>
    <recommendedName>
        <fullName evidence="7">Pentacotripeptide-repeat region of PRORP domain-containing protein</fullName>
    </recommendedName>
</protein>
<dbReference type="SUPFAM" id="SSF81901">
    <property type="entry name" value="HCP-like"/>
    <property type="match status" value="1"/>
</dbReference>
<dbReference type="InterPro" id="IPR002885">
    <property type="entry name" value="PPR_rpt"/>
</dbReference>
<dbReference type="InterPro" id="IPR011990">
    <property type="entry name" value="TPR-like_helical_dom_sf"/>
</dbReference>
<dbReference type="Gramene" id="TVU24426">
    <property type="protein sequence ID" value="TVU24426"/>
    <property type="gene ID" value="EJB05_26860"/>
</dbReference>
<dbReference type="Pfam" id="PF01535">
    <property type="entry name" value="PPR"/>
    <property type="match status" value="3"/>
</dbReference>
<feature type="repeat" description="PPR" evidence="3">
    <location>
        <begin position="385"/>
        <end position="425"/>
    </location>
</feature>
<reference evidence="5 6" key="1">
    <citation type="journal article" date="2019" name="Sci. Rep.">
        <title>A high-quality genome of Eragrostis curvula grass provides insights into Poaceae evolution and supports new strategies to enhance forage quality.</title>
        <authorList>
            <person name="Carballo J."/>
            <person name="Santos B.A.C.M."/>
            <person name="Zappacosta D."/>
            <person name="Garbus I."/>
            <person name="Selva J.P."/>
            <person name="Gallo C.A."/>
            <person name="Diaz A."/>
            <person name="Albertini E."/>
            <person name="Caccamo M."/>
            <person name="Echenique V."/>
        </authorList>
    </citation>
    <scope>NUCLEOTIDE SEQUENCE [LARGE SCALE GENOMIC DNA]</scope>
    <source>
        <strain evidence="6">cv. Victoria</strain>
        <tissue evidence="5">Leaf</tissue>
    </source>
</reference>
<proteinExistence type="predicted"/>
<feature type="compositionally biased region" description="Basic residues" evidence="4">
    <location>
        <begin position="1"/>
        <end position="13"/>
    </location>
</feature>
<evidence type="ECO:0000256" key="1">
    <source>
        <dbReference type="ARBA" id="ARBA00022737"/>
    </source>
</evidence>
<sequence>MLSRHHRHGRLPKLRPFTTSTSATPPPAPASSNAASLDPVELAPDDAIAMLPSLADSAGSAAALALFRRLSARADMRRLMHLYATTATTFVARGNLPMAHEAMRTMVAAFADAGRLQEAADMVLEMRSHGLPLCVETANWVLRVGLGHPGCFPLARRVFDGMTARGGDGEVRPDARSFRALVLGCCRDGPLEDVDALLSAMWARGFCLDHATCTVVVRAFCLKGRFKDVAELFRRMSGMGTQPNVVNYTAWIDGLCKRGHVKQAFHVLEEMVRKGLKPNVYTHTSLIDGLCKIGWTEWAFRLFLKLIKSSSYKPNVHTYTVMIGGYCKEGKLARAEMLLGRMVEQGLAANTNTYTTLIDGHCKGGSFGLAFELLNKMKQEGFLPNIYSYNVIIGGFCKKGRIKEVYKITYALDLFNRMAENGCHPDINTYITIIAMYCQQRQMEESQKLFEKYLATGLVPTKQTYTSLIAGYCQIRKSTMALRVFETMAQNGCLPDSITYGVISGLCKESRLEEARALYEGMLDKQLVPCEVTRVTLAFEYCRRQKTDIAVSILERLDKKQQTHTADALVRKLSTLGNLDAACLFLQNILGKDYAVDHVCQMKNEKVRSSSTDQKFAHAHLSSMDGCELLDDKMEFAFAQTLREERRVTSLS</sequence>
<feature type="repeat" description="PPR" evidence="3">
    <location>
        <begin position="426"/>
        <end position="460"/>
    </location>
</feature>
<feature type="repeat" description="PPR" evidence="3">
    <location>
        <begin position="209"/>
        <end position="243"/>
    </location>
</feature>
<feature type="repeat" description="PPR" evidence="3">
    <location>
        <begin position="279"/>
        <end position="314"/>
    </location>
</feature>
<dbReference type="InterPro" id="IPR051222">
    <property type="entry name" value="PPR/CCM1_RNA-binding"/>
</dbReference>
<dbReference type="PANTHER" id="PTHR47942:SF69">
    <property type="entry name" value="PENTACOTRIPEPTIDE-REPEAT REGION OF PRORP DOMAIN-CONTAINING PROTEIN"/>
    <property type="match status" value="1"/>
</dbReference>
<accession>A0A5J9ULK0</accession>
<evidence type="ECO:0000256" key="2">
    <source>
        <dbReference type="ARBA" id="ARBA00022946"/>
    </source>
</evidence>
<dbReference type="PANTHER" id="PTHR47942">
    <property type="entry name" value="TETRATRICOPEPTIDE REPEAT (TPR)-LIKE SUPERFAMILY PROTEIN-RELATED"/>
    <property type="match status" value="1"/>
</dbReference>
<keyword evidence="6" id="KW-1185">Reference proteome</keyword>
<keyword evidence="1" id="KW-0677">Repeat</keyword>
<keyword evidence="2" id="KW-0809">Transit peptide</keyword>
<feature type="region of interest" description="Disordered" evidence="4">
    <location>
        <begin position="1"/>
        <end position="36"/>
    </location>
</feature>
<dbReference type="Proteomes" id="UP000324897">
    <property type="component" value="Chromosome 2"/>
</dbReference>
<dbReference type="EMBL" id="RWGY01000013">
    <property type="protein sequence ID" value="TVU24426.1"/>
    <property type="molecule type" value="Genomic_DNA"/>
</dbReference>
<organism evidence="5 6">
    <name type="scientific">Eragrostis curvula</name>
    <name type="common">weeping love grass</name>
    <dbReference type="NCBI Taxonomy" id="38414"/>
    <lineage>
        <taxon>Eukaryota</taxon>
        <taxon>Viridiplantae</taxon>
        <taxon>Streptophyta</taxon>
        <taxon>Embryophyta</taxon>
        <taxon>Tracheophyta</taxon>
        <taxon>Spermatophyta</taxon>
        <taxon>Magnoliopsida</taxon>
        <taxon>Liliopsida</taxon>
        <taxon>Poales</taxon>
        <taxon>Poaceae</taxon>
        <taxon>PACMAD clade</taxon>
        <taxon>Chloridoideae</taxon>
        <taxon>Eragrostideae</taxon>
        <taxon>Eragrostidinae</taxon>
        <taxon>Eragrostis</taxon>
    </lineage>
</organism>
<feature type="non-terminal residue" evidence="5">
    <location>
        <position position="1"/>
    </location>
</feature>
<evidence type="ECO:0000256" key="3">
    <source>
        <dbReference type="PROSITE-ProRule" id="PRU00708"/>
    </source>
</evidence>
<name>A0A5J9ULK0_9POAL</name>
<dbReference type="AlphaFoldDB" id="A0A5J9ULK0"/>
<feature type="repeat" description="PPR" evidence="3">
    <location>
        <begin position="99"/>
        <end position="133"/>
    </location>
</feature>
<evidence type="ECO:0000313" key="6">
    <source>
        <dbReference type="Proteomes" id="UP000324897"/>
    </source>
</evidence>
<feature type="repeat" description="PPR" evidence="3">
    <location>
        <begin position="174"/>
        <end position="208"/>
    </location>
</feature>
<evidence type="ECO:0000256" key="4">
    <source>
        <dbReference type="SAM" id="MobiDB-lite"/>
    </source>
</evidence>
<dbReference type="NCBIfam" id="TIGR00756">
    <property type="entry name" value="PPR"/>
    <property type="match status" value="8"/>
</dbReference>
<dbReference type="Gene3D" id="1.25.40.10">
    <property type="entry name" value="Tetratricopeptide repeat domain"/>
    <property type="match status" value="4"/>
</dbReference>
<evidence type="ECO:0000313" key="5">
    <source>
        <dbReference type="EMBL" id="TVU24426.1"/>
    </source>
</evidence>
<evidence type="ECO:0008006" key="7">
    <source>
        <dbReference type="Google" id="ProtNLM"/>
    </source>
</evidence>
<dbReference type="Pfam" id="PF12854">
    <property type="entry name" value="PPR_1"/>
    <property type="match status" value="2"/>
</dbReference>
<comment type="caution">
    <text evidence="5">The sequence shown here is derived from an EMBL/GenBank/DDBJ whole genome shotgun (WGS) entry which is preliminary data.</text>
</comment>